<dbReference type="PRINTS" id="PR00131">
    <property type="entry name" value="GLHYDRLASE1"/>
</dbReference>
<sequence>MPGVGAYLAAHNMIKAHAAAWHSYSRLFREKQGGLVSVALNSDWAEPFSPNSLADQEAAKRRIAFCSDWFATPIFLSGDYPAVMKSKISAACKKQGPLSSRPPEFTDREKMMIKGTADFFPLNYYATRKIKHQDHEFSQPSVSADREAEQDTYNHPVIYITENGFSQSDPAPIDDAQRWEYFRLTLQEILKAIYTDGVQVKGYFVWSLLDNFEWIYGYSSRFGLFHIDFESSALPRVPYKSAIEYAKIIANNGLMKSPDSKCIPTHQ</sequence>
<keyword evidence="3" id="KW-1185">Reference proteome</keyword>
<dbReference type="PROSITE" id="PS00572">
    <property type="entry name" value="GLYCOSYL_HYDROL_F1_1"/>
    <property type="match status" value="1"/>
</dbReference>
<dbReference type="RefSeq" id="XP_025029600.1">
    <property type="nucleotide sequence ID" value="XM_025173832.1"/>
</dbReference>
<dbReference type="GO" id="GO:0017042">
    <property type="term" value="F:glycosylceramidase activity"/>
    <property type="evidence" value="ECO:0007669"/>
    <property type="project" value="TreeGrafter"/>
</dbReference>
<dbReference type="GO" id="GO:0004565">
    <property type="term" value="F:beta-galactosidase activity"/>
    <property type="evidence" value="ECO:0007669"/>
    <property type="project" value="TreeGrafter"/>
</dbReference>
<dbReference type="AlphaFoldDB" id="A0A9F5MYX2"/>
<dbReference type="GO" id="GO:0046477">
    <property type="term" value="P:glycosylceramide catabolic process"/>
    <property type="evidence" value="ECO:0007669"/>
    <property type="project" value="TreeGrafter"/>
</dbReference>
<dbReference type="SUPFAM" id="SSF51445">
    <property type="entry name" value="(Trans)glycosidases"/>
    <property type="match status" value="1"/>
</dbReference>
<evidence type="ECO:0000313" key="4">
    <source>
        <dbReference type="RefSeq" id="XP_025029600.1"/>
    </source>
</evidence>
<evidence type="ECO:0000313" key="3">
    <source>
        <dbReference type="Proteomes" id="UP000695026"/>
    </source>
</evidence>
<evidence type="ECO:0000256" key="2">
    <source>
        <dbReference type="RuleBase" id="RU003690"/>
    </source>
</evidence>
<dbReference type="OMA" id="RITLICH"/>
<dbReference type="InterPro" id="IPR018120">
    <property type="entry name" value="Glyco_hydro_1_AS"/>
</dbReference>
<comment type="similarity">
    <text evidence="2">Belongs to the glycosyl hydrolase 1 family.</text>
</comment>
<organism evidence="3 4">
    <name type="scientific">Python bivittatus</name>
    <name type="common">Burmese python</name>
    <name type="synonym">Python molurus bivittatus</name>
    <dbReference type="NCBI Taxonomy" id="176946"/>
    <lineage>
        <taxon>Eukaryota</taxon>
        <taxon>Metazoa</taxon>
        <taxon>Chordata</taxon>
        <taxon>Craniata</taxon>
        <taxon>Vertebrata</taxon>
        <taxon>Euteleostomi</taxon>
        <taxon>Lepidosauria</taxon>
        <taxon>Squamata</taxon>
        <taxon>Bifurcata</taxon>
        <taxon>Unidentata</taxon>
        <taxon>Episquamata</taxon>
        <taxon>Toxicofera</taxon>
        <taxon>Serpentes</taxon>
        <taxon>Henophidia</taxon>
        <taxon>Pythonidae</taxon>
        <taxon>Python</taxon>
    </lineage>
</organism>
<dbReference type="KEGG" id="pbi:103049026"/>
<gene>
    <name evidence="4" type="primary">LOC103049026</name>
</gene>
<dbReference type="OrthoDB" id="65569at2759"/>
<dbReference type="PANTHER" id="PTHR10353:SF291">
    <property type="entry name" value="CYTOSOLIC BETA-GLUCOSIDASE"/>
    <property type="match status" value="1"/>
</dbReference>
<reference evidence="4" key="1">
    <citation type="submission" date="2025-08" db="UniProtKB">
        <authorList>
            <consortium name="RefSeq"/>
        </authorList>
    </citation>
    <scope>IDENTIFICATION</scope>
    <source>
        <tissue evidence="4">Liver</tissue>
    </source>
</reference>
<dbReference type="InterPro" id="IPR001360">
    <property type="entry name" value="Glyco_hydro_1"/>
</dbReference>
<dbReference type="Gene3D" id="3.20.20.80">
    <property type="entry name" value="Glycosidases"/>
    <property type="match status" value="1"/>
</dbReference>
<dbReference type="PANTHER" id="PTHR10353">
    <property type="entry name" value="GLYCOSYL HYDROLASE"/>
    <property type="match status" value="1"/>
</dbReference>
<protein>
    <submittedName>
        <fullName evidence="4">Cytosolic beta-glucosidase-like</fullName>
    </submittedName>
</protein>
<dbReference type="Proteomes" id="UP000695026">
    <property type="component" value="Unplaced"/>
</dbReference>
<name>A0A9F5MYX2_PYTBI</name>
<accession>A0A9F5MYX2</accession>
<proteinExistence type="inferred from homology"/>
<dbReference type="GO" id="GO:0016020">
    <property type="term" value="C:membrane"/>
    <property type="evidence" value="ECO:0007669"/>
    <property type="project" value="GOC"/>
</dbReference>
<dbReference type="InterPro" id="IPR017853">
    <property type="entry name" value="GH"/>
</dbReference>
<feature type="active site" description="Nucleophile" evidence="1">
    <location>
        <position position="162"/>
    </location>
</feature>
<evidence type="ECO:0000256" key="1">
    <source>
        <dbReference type="PROSITE-ProRule" id="PRU10055"/>
    </source>
</evidence>
<dbReference type="GO" id="GO:0005829">
    <property type="term" value="C:cytosol"/>
    <property type="evidence" value="ECO:0007669"/>
    <property type="project" value="TreeGrafter"/>
</dbReference>
<dbReference type="GeneID" id="103049026"/>
<dbReference type="Pfam" id="PF00232">
    <property type="entry name" value="Glyco_hydro_1"/>
    <property type="match status" value="2"/>
</dbReference>
<dbReference type="GO" id="GO:0005975">
    <property type="term" value="P:carbohydrate metabolic process"/>
    <property type="evidence" value="ECO:0007669"/>
    <property type="project" value="InterPro"/>
</dbReference>